<dbReference type="GO" id="GO:0008374">
    <property type="term" value="F:O-acyltransferase activity"/>
    <property type="evidence" value="ECO:0007669"/>
    <property type="project" value="TreeGrafter"/>
</dbReference>
<dbReference type="Pfam" id="PF00132">
    <property type="entry name" value="Hexapep"/>
    <property type="match status" value="1"/>
</dbReference>
<dbReference type="Proteomes" id="UP000623010">
    <property type="component" value="Unassembled WGS sequence"/>
</dbReference>
<name>A0A918RD00_9ACTN</name>
<dbReference type="Gene3D" id="2.160.10.10">
    <property type="entry name" value="Hexapeptide repeat proteins"/>
    <property type="match status" value="1"/>
</dbReference>
<gene>
    <name evidence="4" type="ORF">GCM10010389_33490</name>
</gene>
<keyword evidence="2" id="KW-0808">Transferase</keyword>
<reference evidence="4" key="1">
    <citation type="journal article" date="2014" name="Int. J. Syst. Evol. Microbiol.">
        <title>Complete genome sequence of Corynebacterium casei LMG S-19264T (=DSM 44701T), isolated from a smear-ripened cheese.</title>
        <authorList>
            <consortium name="US DOE Joint Genome Institute (JGI-PGF)"/>
            <person name="Walter F."/>
            <person name="Albersmeier A."/>
            <person name="Kalinowski J."/>
            <person name="Ruckert C."/>
        </authorList>
    </citation>
    <scope>NUCLEOTIDE SEQUENCE</scope>
    <source>
        <strain evidence="4">JCM 5016</strain>
    </source>
</reference>
<feature type="compositionally biased region" description="Basic residues" evidence="3">
    <location>
        <begin position="48"/>
        <end position="58"/>
    </location>
</feature>
<comment type="similarity">
    <text evidence="1">Belongs to the transferase hexapeptide repeat family.</text>
</comment>
<accession>A0A918RD00</accession>
<evidence type="ECO:0000256" key="2">
    <source>
        <dbReference type="ARBA" id="ARBA00022679"/>
    </source>
</evidence>
<protein>
    <recommendedName>
        <fullName evidence="6">Acyltransferase</fullName>
    </recommendedName>
</protein>
<organism evidence="4 5">
    <name type="scientific">Streptomyces echinoruber</name>
    <dbReference type="NCBI Taxonomy" id="68898"/>
    <lineage>
        <taxon>Bacteria</taxon>
        <taxon>Bacillati</taxon>
        <taxon>Actinomycetota</taxon>
        <taxon>Actinomycetes</taxon>
        <taxon>Kitasatosporales</taxon>
        <taxon>Streptomycetaceae</taxon>
        <taxon>Streptomyces</taxon>
    </lineage>
</organism>
<keyword evidence="5" id="KW-1185">Reference proteome</keyword>
<reference evidence="4" key="2">
    <citation type="submission" date="2020-09" db="EMBL/GenBank/DDBJ databases">
        <authorList>
            <person name="Sun Q."/>
            <person name="Ohkuma M."/>
        </authorList>
    </citation>
    <scope>NUCLEOTIDE SEQUENCE</scope>
    <source>
        <strain evidence="4">JCM 5016</strain>
    </source>
</reference>
<dbReference type="PANTHER" id="PTHR23416">
    <property type="entry name" value="SIALIC ACID SYNTHASE-RELATED"/>
    <property type="match status" value="1"/>
</dbReference>
<dbReference type="EMBL" id="BMWH01000012">
    <property type="protein sequence ID" value="GGZ92193.1"/>
    <property type="molecule type" value="Genomic_DNA"/>
</dbReference>
<evidence type="ECO:0000313" key="4">
    <source>
        <dbReference type="EMBL" id="GGZ92193.1"/>
    </source>
</evidence>
<evidence type="ECO:0000313" key="5">
    <source>
        <dbReference type="Proteomes" id="UP000623010"/>
    </source>
</evidence>
<sequence length="126" mass="12803">MPVSGAWCVQLQGGGGRRRGASATDGNAADARARPRVCGVIQTTAPSRLRRGRRRRPPSRPATPPRQAGGREPVTLGDNIWIGGAVVLPGVTVGDDSVIGAGAVVTKDVPAGVVAVGNPARVVRAL</sequence>
<feature type="region of interest" description="Disordered" evidence="3">
    <location>
        <begin position="12"/>
        <end position="75"/>
    </location>
</feature>
<comment type="caution">
    <text evidence="4">The sequence shown here is derived from an EMBL/GenBank/DDBJ whole genome shotgun (WGS) entry which is preliminary data.</text>
</comment>
<evidence type="ECO:0000256" key="1">
    <source>
        <dbReference type="ARBA" id="ARBA00007274"/>
    </source>
</evidence>
<dbReference type="AlphaFoldDB" id="A0A918RD00"/>
<dbReference type="InterPro" id="IPR011004">
    <property type="entry name" value="Trimer_LpxA-like_sf"/>
</dbReference>
<dbReference type="InterPro" id="IPR001451">
    <property type="entry name" value="Hexapep"/>
</dbReference>
<dbReference type="PANTHER" id="PTHR23416:SF23">
    <property type="entry name" value="ACETYLTRANSFERASE C18B11.09C-RELATED"/>
    <property type="match status" value="1"/>
</dbReference>
<proteinExistence type="inferred from homology"/>
<evidence type="ECO:0000256" key="3">
    <source>
        <dbReference type="SAM" id="MobiDB-lite"/>
    </source>
</evidence>
<dbReference type="InterPro" id="IPR051159">
    <property type="entry name" value="Hexapeptide_acetyltransf"/>
</dbReference>
<evidence type="ECO:0008006" key="6">
    <source>
        <dbReference type="Google" id="ProtNLM"/>
    </source>
</evidence>
<dbReference type="SUPFAM" id="SSF51161">
    <property type="entry name" value="Trimeric LpxA-like enzymes"/>
    <property type="match status" value="1"/>
</dbReference>
<dbReference type="GO" id="GO:0005829">
    <property type="term" value="C:cytosol"/>
    <property type="evidence" value="ECO:0007669"/>
    <property type="project" value="TreeGrafter"/>
</dbReference>